<dbReference type="GO" id="GO:0006412">
    <property type="term" value="P:translation"/>
    <property type="evidence" value="ECO:0007669"/>
    <property type="project" value="UniProtKB-UniRule"/>
</dbReference>
<sequence length="95" mass="10670">MSISAEEVKKVAHLARMAVPEEQLEGYVRNLSNILDLVDQLSAVDTTGVEPMAHPLDMTQRLREDVVTETNHREKYQAVAPEVENGLYLVPKVIE</sequence>
<dbReference type="GO" id="GO:0016740">
    <property type="term" value="F:transferase activity"/>
    <property type="evidence" value="ECO:0007669"/>
    <property type="project" value="UniProtKB-KW"/>
</dbReference>
<dbReference type="EMBL" id="JH651384">
    <property type="protein sequence ID" value="EIJ35656.1"/>
    <property type="molecule type" value="Genomic_DNA"/>
</dbReference>
<evidence type="ECO:0000313" key="2">
    <source>
        <dbReference type="EMBL" id="EIJ35656.1"/>
    </source>
</evidence>
<dbReference type="GO" id="GO:0070681">
    <property type="term" value="P:glutaminyl-tRNAGln biosynthesis via transamidation"/>
    <property type="evidence" value="ECO:0007669"/>
    <property type="project" value="TreeGrafter"/>
</dbReference>
<dbReference type="HAMAP" id="MF_00122">
    <property type="entry name" value="GatC"/>
    <property type="match status" value="1"/>
</dbReference>
<comment type="subunit">
    <text evidence="1">Heterotrimer of A, B and C subunits.</text>
</comment>
<evidence type="ECO:0000313" key="3">
    <source>
        <dbReference type="Proteomes" id="UP000005317"/>
    </source>
</evidence>
<keyword evidence="2" id="KW-0808">Transferase</keyword>
<proteinExistence type="inferred from homology"/>
<dbReference type="PANTHER" id="PTHR15004:SF0">
    <property type="entry name" value="GLUTAMYL-TRNA(GLN) AMIDOTRANSFERASE SUBUNIT C, MITOCHONDRIAL"/>
    <property type="match status" value="1"/>
</dbReference>
<accession>A0A656HJI4</accession>
<dbReference type="InterPro" id="IPR003837">
    <property type="entry name" value="GatC"/>
</dbReference>
<comment type="catalytic activity">
    <reaction evidence="1">
        <text>L-aspartyl-tRNA(Asn) + L-glutamine + ATP + H2O = L-asparaginyl-tRNA(Asn) + L-glutamate + ADP + phosphate + 2 H(+)</text>
        <dbReference type="Rhea" id="RHEA:14513"/>
        <dbReference type="Rhea" id="RHEA-COMP:9674"/>
        <dbReference type="Rhea" id="RHEA-COMP:9677"/>
        <dbReference type="ChEBI" id="CHEBI:15377"/>
        <dbReference type="ChEBI" id="CHEBI:15378"/>
        <dbReference type="ChEBI" id="CHEBI:29985"/>
        <dbReference type="ChEBI" id="CHEBI:30616"/>
        <dbReference type="ChEBI" id="CHEBI:43474"/>
        <dbReference type="ChEBI" id="CHEBI:58359"/>
        <dbReference type="ChEBI" id="CHEBI:78515"/>
        <dbReference type="ChEBI" id="CHEBI:78516"/>
        <dbReference type="ChEBI" id="CHEBI:456216"/>
    </reaction>
</comment>
<dbReference type="NCBIfam" id="TIGR00135">
    <property type="entry name" value="gatC"/>
    <property type="match status" value="1"/>
</dbReference>
<dbReference type="GO" id="GO:0005524">
    <property type="term" value="F:ATP binding"/>
    <property type="evidence" value="ECO:0007669"/>
    <property type="project" value="UniProtKB-KW"/>
</dbReference>
<keyword evidence="1" id="KW-0648">Protein biosynthesis</keyword>
<keyword evidence="1 2" id="KW-0436">Ligase</keyword>
<keyword evidence="1" id="KW-0547">Nucleotide-binding</keyword>
<keyword evidence="3" id="KW-1185">Reference proteome</keyword>
<dbReference type="GO" id="GO:0006450">
    <property type="term" value="P:regulation of translational fidelity"/>
    <property type="evidence" value="ECO:0007669"/>
    <property type="project" value="InterPro"/>
</dbReference>
<dbReference type="Gene3D" id="1.10.20.60">
    <property type="entry name" value="Glu-tRNAGln amidotransferase C subunit, N-terminal domain"/>
    <property type="match status" value="1"/>
</dbReference>
<comment type="similarity">
    <text evidence="1">Belongs to the GatC family.</text>
</comment>
<dbReference type="EC" id="6.3.5.-" evidence="1"/>
<comment type="catalytic activity">
    <reaction evidence="1">
        <text>L-glutamyl-tRNA(Gln) + L-glutamine + ATP + H2O = L-glutaminyl-tRNA(Gln) + L-glutamate + ADP + phosphate + H(+)</text>
        <dbReference type="Rhea" id="RHEA:17521"/>
        <dbReference type="Rhea" id="RHEA-COMP:9681"/>
        <dbReference type="Rhea" id="RHEA-COMP:9684"/>
        <dbReference type="ChEBI" id="CHEBI:15377"/>
        <dbReference type="ChEBI" id="CHEBI:15378"/>
        <dbReference type="ChEBI" id="CHEBI:29985"/>
        <dbReference type="ChEBI" id="CHEBI:30616"/>
        <dbReference type="ChEBI" id="CHEBI:43474"/>
        <dbReference type="ChEBI" id="CHEBI:58359"/>
        <dbReference type="ChEBI" id="CHEBI:78520"/>
        <dbReference type="ChEBI" id="CHEBI:78521"/>
        <dbReference type="ChEBI" id="CHEBI:456216"/>
    </reaction>
</comment>
<reference evidence="3" key="1">
    <citation type="journal article" date="2011" name="Stand. Genomic Sci.">
        <title>Genome sequence of the filamentous, gliding Thiothrix nivea neotype strain (JP2(T)).</title>
        <authorList>
            <person name="Lapidus A."/>
            <person name="Nolan M."/>
            <person name="Lucas S."/>
            <person name="Glavina Del Rio T."/>
            <person name="Tice H."/>
            <person name="Cheng J.F."/>
            <person name="Tapia R."/>
            <person name="Han C."/>
            <person name="Goodwin L."/>
            <person name="Pitluck S."/>
            <person name="Liolios K."/>
            <person name="Pagani I."/>
            <person name="Ivanova N."/>
            <person name="Huntemann M."/>
            <person name="Mavromatis K."/>
            <person name="Mikhailova N."/>
            <person name="Pati A."/>
            <person name="Chen A."/>
            <person name="Palaniappan K."/>
            <person name="Land M."/>
            <person name="Brambilla E.M."/>
            <person name="Rohde M."/>
            <person name="Abt B."/>
            <person name="Verbarg S."/>
            <person name="Goker M."/>
            <person name="Bristow J."/>
            <person name="Eisen J.A."/>
            <person name="Markowitz V."/>
            <person name="Hugenholtz P."/>
            <person name="Kyrpides N.C."/>
            <person name="Klenk H.P."/>
            <person name="Woyke T."/>
        </authorList>
    </citation>
    <scope>NUCLEOTIDE SEQUENCE [LARGE SCALE GENOMIC DNA]</scope>
    <source>
        <strain evidence="3">ATCC 35100 / DSM 5205 / JP2</strain>
    </source>
</reference>
<dbReference type="RefSeq" id="WP_002709556.1">
    <property type="nucleotide sequence ID" value="NZ_JH651384.1"/>
</dbReference>
<name>A0A656HJI4_THINJ</name>
<dbReference type="GO" id="GO:0050567">
    <property type="term" value="F:glutaminyl-tRNA synthase (glutamine-hydrolyzing) activity"/>
    <property type="evidence" value="ECO:0007669"/>
    <property type="project" value="UniProtKB-UniRule"/>
</dbReference>
<organism evidence="2 3">
    <name type="scientific">Thiothrix nivea (strain ATCC 35100 / DSM 5205 / JP2)</name>
    <dbReference type="NCBI Taxonomy" id="870187"/>
    <lineage>
        <taxon>Bacteria</taxon>
        <taxon>Pseudomonadati</taxon>
        <taxon>Pseudomonadota</taxon>
        <taxon>Gammaproteobacteria</taxon>
        <taxon>Thiotrichales</taxon>
        <taxon>Thiotrichaceae</taxon>
        <taxon>Thiothrix</taxon>
    </lineage>
</organism>
<protein>
    <recommendedName>
        <fullName evidence="1">Aspartyl/glutamyl-tRNA(Asn/Gln) amidotransferase subunit C</fullName>
        <shortName evidence="1">Asp/Glu-ADT subunit C</shortName>
        <ecNumber evidence="1">6.3.5.-</ecNumber>
    </recommendedName>
</protein>
<gene>
    <name evidence="1" type="primary">gatC</name>
    <name evidence="2" type="ORF">Thini_3133</name>
</gene>
<dbReference type="Proteomes" id="UP000005317">
    <property type="component" value="Unassembled WGS sequence"/>
</dbReference>
<dbReference type="GO" id="GO:0050566">
    <property type="term" value="F:asparaginyl-tRNA synthase (glutamine-hydrolyzing) activity"/>
    <property type="evidence" value="ECO:0007669"/>
    <property type="project" value="RHEA"/>
</dbReference>
<dbReference type="InterPro" id="IPR036113">
    <property type="entry name" value="Asp/Glu-ADT_sf_sub_c"/>
</dbReference>
<dbReference type="SUPFAM" id="SSF141000">
    <property type="entry name" value="Glu-tRNAGln amidotransferase C subunit"/>
    <property type="match status" value="1"/>
</dbReference>
<dbReference type="PANTHER" id="PTHR15004">
    <property type="entry name" value="GLUTAMYL-TRNA(GLN) AMIDOTRANSFERASE SUBUNIT C, MITOCHONDRIAL"/>
    <property type="match status" value="1"/>
</dbReference>
<keyword evidence="1" id="KW-0067">ATP-binding</keyword>
<dbReference type="AlphaFoldDB" id="A0A656HJI4"/>
<comment type="function">
    <text evidence="1">Allows the formation of correctly charged Asn-tRNA(Asn) or Gln-tRNA(Gln) through the transamidation of misacylated Asp-tRNA(Asn) or Glu-tRNA(Gln) in organisms which lack either or both of asparaginyl-tRNA or glutaminyl-tRNA synthetases. The reaction takes place in the presence of glutamine and ATP through an activated phospho-Asp-tRNA(Asn) or phospho-Glu-tRNA(Gln).</text>
</comment>
<dbReference type="Pfam" id="PF02686">
    <property type="entry name" value="GatC"/>
    <property type="match status" value="1"/>
</dbReference>
<dbReference type="OrthoDB" id="9794326at2"/>
<evidence type="ECO:0000256" key="1">
    <source>
        <dbReference type="HAMAP-Rule" id="MF_00122"/>
    </source>
</evidence>